<keyword evidence="20" id="KW-1185">Reference proteome</keyword>
<keyword evidence="8" id="KW-0812">Transmembrane</keyword>
<evidence type="ECO:0000313" key="19">
    <source>
        <dbReference type="Ensembl" id="ENSEASP00005063152.1"/>
    </source>
</evidence>
<dbReference type="Pfam" id="PF04144">
    <property type="entry name" value="SCAMP"/>
    <property type="match status" value="1"/>
</dbReference>
<evidence type="ECO:0000256" key="15">
    <source>
        <dbReference type="ARBA" id="ARBA00023329"/>
    </source>
</evidence>
<keyword evidence="13" id="KW-0333">Golgi apparatus</keyword>
<organism evidence="19 20">
    <name type="scientific">Equus asinus</name>
    <name type="common">Donkey</name>
    <name type="synonym">Equus africanus asinus</name>
    <dbReference type="NCBI Taxonomy" id="9793"/>
    <lineage>
        <taxon>Eukaryota</taxon>
        <taxon>Metazoa</taxon>
        <taxon>Chordata</taxon>
        <taxon>Craniata</taxon>
        <taxon>Vertebrata</taxon>
        <taxon>Euteleostomi</taxon>
        <taxon>Mammalia</taxon>
        <taxon>Eutheria</taxon>
        <taxon>Laurasiatheria</taxon>
        <taxon>Perissodactyla</taxon>
        <taxon>Equidae</taxon>
        <taxon>Equus</taxon>
    </lineage>
</organism>
<dbReference type="GO" id="GO:0055038">
    <property type="term" value="C:recycling endosome membrane"/>
    <property type="evidence" value="ECO:0007669"/>
    <property type="project" value="UniProtKB-SubCell"/>
</dbReference>
<keyword evidence="10" id="KW-0653">Protein transport</keyword>
<dbReference type="InterPro" id="IPR007273">
    <property type="entry name" value="SCAMP"/>
</dbReference>
<dbReference type="GO" id="GO:0030672">
    <property type="term" value="C:synaptic vesicle membrane"/>
    <property type="evidence" value="ECO:0007669"/>
    <property type="project" value="UniProtKB-SubCell"/>
</dbReference>
<keyword evidence="14" id="KW-0472">Membrane</keyword>
<keyword evidence="6" id="KW-1003">Cell membrane</keyword>
<evidence type="ECO:0000256" key="17">
    <source>
        <dbReference type="ARBA" id="ARBA00038598"/>
    </source>
</evidence>
<dbReference type="GO" id="GO:0006887">
    <property type="term" value="P:exocytosis"/>
    <property type="evidence" value="ECO:0007669"/>
    <property type="project" value="UniProtKB-KW"/>
</dbReference>
<evidence type="ECO:0000256" key="4">
    <source>
        <dbReference type="ARBA" id="ARBA00004651"/>
    </source>
</evidence>
<evidence type="ECO:0000256" key="12">
    <source>
        <dbReference type="ARBA" id="ARBA00023018"/>
    </source>
</evidence>
<comment type="subcellular location">
    <subcellularLocation>
        <location evidence="4">Cell membrane</location>
        <topology evidence="4">Multi-pass membrane protein</topology>
    </subcellularLocation>
    <subcellularLocation>
        <location evidence="3">Cytoplasmic vesicle</location>
        <location evidence="3">Secretory vesicle</location>
        <location evidence="3">Synaptic vesicle membrane</location>
        <topology evidence="3">Multi-pass membrane protein</topology>
    </subcellularLocation>
    <subcellularLocation>
        <location evidence="1">Golgi apparatus</location>
        <location evidence="1">trans-Golgi network membrane</location>
        <topology evidence="1">Multi-pass membrane protein</topology>
    </subcellularLocation>
    <subcellularLocation>
        <location evidence="18">Membrane</location>
        <topology evidence="18">Multi-pass membrane protein</topology>
    </subcellularLocation>
    <subcellularLocation>
        <location evidence="2">Recycling endosome membrane</location>
        <topology evidence="2">Multi-pass membrane protein</topology>
    </subcellularLocation>
</comment>
<dbReference type="PANTHER" id="PTHR10687:SF5">
    <property type="entry name" value="SECRETORY CARRIER-ASSOCIATED MEMBRANE PROTEIN 5"/>
    <property type="match status" value="1"/>
</dbReference>
<name>A0A9L0KCH2_EQUAS</name>
<comment type="subunit">
    <text evidence="17">Interacts (via C-terminal part) with SYT1 and SYT2; interaction with synaptotagmins making a link with the SNARE molecules. Interacts with SLC9A7.</text>
</comment>
<keyword evidence="9" id="KW-0967">Endosome</keyword>
<evidence type="ECO:0000256" key="9">
    <source>
        <dbReference type="ARBA" id="ARBA00022753"/>
    </source>
</evidence>
<evidence type="ECO:0000256" key="5">
    <source>
        <dbReference type="ARBA" id="ARBA00022448"/>
    </source>
</evidence>
<evidence type="ECO:0000256" key="2">
    <source>
        <dbReference type="ARBA" id="ARBA00004195"/>
    </source>
</evidence>
<dbReference type="AlphaFoldDB" id="A0A9L0KCH2"/>
<dbReference type="GO" id="GO:0032588">
    <property type="term" value="C:trans-Golgi network membrane"/>
    <property type="evidence" value="ECO:0007669"/>
    <property type="project" value="TreeGrafter"/>
</dbReference>
<evidence type="ECO:0000256" key="18">
    <source>
        <dbReference type="RuleBase" id="RU363122"/>
    </source>
</evidence>
<keyword evidence="15" id="KW-0968">Cytoplasmic vesicle</keyword>
<sequence>MQCALPTEKVNNFPPLPKFIPLKPCFYQDFEADIPPQHLSMTKRLYYLWMCECCGMGVGQGGWGGGGRKVCRC</sequence>
<keyword evidence="7" id="KW-0268">Exocytosis</keyword>
<evidence type="ECO:0000256" key="11">
    <source>
        <dbReference type="ARBA" id="ARBA00022989"/>
    </source>
</evidence>
<evidence type="ECO:0000256" key="10">
    <source>
        <dbReference type="ARBA" id="ARBA00022927"/>
    </source>
</evidence>
<evidence type="ECO:0000256" key="1">
    <source>
        <dbReference type="ARBA" id="ARBA00004166"/>
    </source>
</evidence>
<dbReference type="PANTHER" id="PTHR10687">
    <property type="entry name" value="SECRETORY CARRIER-ASSOCIATED MEMBRANE PROTEIN SCAMP"/>
    <property type="match status" value="1"/>
</dbReference>
<comment type="similarity">
    <text evidence="16">Belongs to the SCAMP family. SCAMP5 subfamily.</text>
</comment>
<proteinExistence type="inferred from homology"/>
<accession>A0A9L0KCH2</accession>
<keyword evidence="11" id="KW-1133">Transmembrane helix</keyword>
<dbReference type="Proteomes" id="UP000694387">
    <property type="component" value="Chromosome 2"/>
</dbReference>
<evidence type="ECO:0000256" key="6">
    <source>
        <dbReference type="ARBA" id="ARBA00022475"/>
    </source>
</evidence>
<evidence type="ECO:0000256" key="14">
    <source>
        <dbReference type="ARBA" id="ARBA00023136"/>
    </source>
</evidence>
<reference evidence="19 20" key="1">
    <citation type="journal article" date="2020" name="Nat. Commun.">
        <title>Donkey genomes provide new insights into domestication and selection for coat color.</title>
        <authorList>
            <person name="Wang"/>
            <person name="C."/>
            <person name="Li"/>
            <person name="H."/>
            <person name="Guo"/>
            <person name="Y."/>
            <person name="Huang"/>
            <person name="J."/>
            <person name="Sun"/>
            <person name="Y."/>
            <person name="Min"/>
            <person name="J."/>
            <person name="Wang"/>
            <person name="J."/>
            <person name="Fang"/>
            <person name="X."/>
            <person name="Zhao"/>
            <person name="Z."/>
            <person name="Wang"/>
            <person name="S."/>
            <person name="Zhang"/>
            <person name="Y."/>
            <person name="Liu"/>
            <person name="Q."/>
            <person name="Jiang"/>
            <person name="Q."/>
            <person name="Wang"/>
            <person name="X."/>
            <person name="Guo"/>
            <person name="Y."/>
            <person name="Yang"/>
            <person name="C."/>
            <person name="Wang"/>
            <person name="Y."/>
            <person name="Tian"/>
            <person name="F."/>
            <person name="Zhuang"/>
            <person name="G."/>
            <person name="Fan"/>
            <person name="Y."/>
            <person name="Gao"/>
            <person name="Q."/>
            <person name="Li"/>
            <person name="Y."/>
            <person name="Ju"/>
            <person name="Z."/>
            <person name="Li"/>
            <person name="J."/>
            <person name="Li"/>
            <person name="R."/>
            <person name="Hou"/>
            <person name="M."/>
            <person name="Yang"/>
            <person name="G."/>
            <person name="Liu"/>
            <person name="G."/>
            <person name="Liu"/>
            <person name="W."/>
            <person name="Guo"/>
            <person name="J."/>
            <person name="Pan"/>
            <person name="S."/>
            <person name="Fan"/>
            <person name="G."/>
            <person name="Zhang"/>
            <person name="W."/>
            <person name="Zhang"/>
            <person name="R."/>
            <person name="Yu"/>
            <person name="J."/>
            <person name="Zhang"/>
            <person name="X."/>
            <person name="Yin"/>
            <person name="Q."/>
            <person name="Ji"/>
            <person name="C."/>
            <person name="Jin"/>
            <person name="Y."/>
            <person name="Yue"/>
            <person name="G."/>
            <person name="Liu"/>
            <person name="M."/>
            <person name="Xu"/>
            <person name="J."/>
            <person name="Liu"/>
            <person name="S."/>
            <person name="Jordana"/>
            <person name="J."/>
            <person name="Noce"/>
            <person name="A."/>
            <person name="Amills"/>
            <person name="M."/>
            <person name="Wu"/>
            <person name="D.D."/>
            <person name="Li"/>
            <person name="S."/>
            <person name="Zhou"/>
            <person name="X. and Zhong"/>
            <person name="J."/>
        </authorList>
    </citation>
    <scope>NUCLEOTIDE SEQUENCE [LARGE SCALE GENOMIC DNA]</scope>
</reference>
<dbReference type="GO" id="GO:0005886">
    <property type="term" value="C:plasma membrane"/>
    <property type="evidence" value="ECO:0007669"/>
    <property type="project" value="UniProtKB-SubCell"/>
</dbReference>
<protein>
    <recommendedName>
        <fullName evidence="18">Secretory carrier-associated membrane protein</fullName>
        <shortName evidence="18">Secretory carrier membrane protein</shortName>
    </recommendedName>
</protein>
<dbReference type="GeneTree" id="ENSGT00940000157577"/>
<keyword evidence="12" id="KW-0770">Synapse</keyword>
<dbReference type="GO" id="GO:0015031">
    <property type="term" value="P:protein transport"/>
    <property type="evidence" value="ECO:0007669"/>
    <property type="project" value="UniProtKB-KW"/>
</dbReference>
<reference evidence="19" key="3">
    <citation type="submission" date="2025-09" db="UniProtKB">
        <authorList>
            <consortium name="Ensembl"/>
        </authorList>
    </citation>
    <scope>IDENTIFICATION</scope>
</reference>
<keyword evidence="5 18" id="KW-0813">Transport</keyword>
<evidence type="ECO:0000256" key="8">
    <source>
        <dbReference type="ARBA" id="ARBA00022692"/>
    </source>
</evidence>
<evidence type="ECO:0000256" key="3">
    <source>
        <dbReference type="ARBA" id="ARBA00004644"/>
    </source>
</evidence>
<dbReference type="Ensembl" id="ENSEAST00005053490.1">
    <property type="protein sequence ID" value="ENSEASP00005063152.1"/>
    <property type="gene ID" value="ENSEASG00005033277.1"/>
</dbReference>
<evidence type="ECO:0000256" key="16">
    <source>
        <dbReference type="ARBA" id="ARBA00038169"/>
    </source>
</evidence>
<evidence type="ECO:0000313" key="20">
    <source>
        <dbReference type="Proteomes" id="UP000694387"/>
    </source>
</evidence>
<reference evidence="19" key="2">
    <citation type="submission" date="2025-08" db="UniProtKB">
        <authorList>
            <consortium name="Ensembl"/>
        </authorList>
    </citation>
    <scope>IDENTIFICATION</scope>
</reference>
<evidence type="ECO:0000256" key="7">
    <source>
        <dbReference type="ARBA" id="ARBA00022483"/>
    </source>
</evidence>
<evidence type="ECO:0000256" key="13">
    <source>
        <dbReference type="ARBA" id="ARBA00023034"/>
    </source>
</evidence>